<reference evidence="1 2" key="1">
    <citation type="submission" date="2012-04" db="EMBL/GenBank/DDBJ databases">
        <title>The Genome Sequence of Saprolegnia declina VS20.</title>
        <authorList>
            <consortium name="The Broad Institute Genome Sequencing Platform"/>
            <person name="Russ C."/>
            <person name="Nusbaum C."/>
            <person name="Tyler B."/>
            <person name="van West P."/>
            <person name="Dieguez-Uribeondo J."/>
            <person name="de Bruijn I."/>
            <person name="Tripathy S."/>
            <person name="Jiang R."/>
            <person name="Young S.K."/>
            <person name="Zeng Q."/>
            <person name="Gargeya S."/>
            <person name="Fitzgerald M."/>
            <person name="Haas B."/>
            <person name="Abouelleil A."/>
            <person name="Alvarado L."/>
            <person name="Arachchi H.M."/>
            <person name="Berlin A."/>
            <person name="Chapman S.B."/>
            <person name="Goldberg J."/>
            <person name="Griggs A."/>
            <person name="Gujja S."/>
            <person name="Hansen M."/>
            <person name="Howarth C."/>
            <person name="Imamovic A."/>
            <person name="Larimer J."/>
            <person name="McCowen C."/>
            <person name="Montmayeur A."/>
            <person name="Murphy C."/>
            <person name="Neiman D."/>
            <person name="Pearson M."/>
            <person name="Priest M."/>
            <person name="Roberts A."/>
            <person name="Saif S."/>
            <person name="Shea T."/>
            <person name="Sisk P."/>
            <person name="Sykes S."/>
            <person name="Wortman J."/>
            <person name="Nusbaum C."/>
            <person name="Birren B."/>
        </authorList>
    </citation>
    <scope>NUCLEOTIDE SEQUENCE [LARGE SCALE GENOMIC DNA]</scope>
    <source>
        <strain evidence="1 2">VS20</strain>
    </source>
</reference>
<organism evidence="1 2">
    <name type="scientific">Saprolegnia diclina (strain VS20)</name>
    <dbReference type="NCBI Taxonomy" id="1156394"/>
    <lineage>
        <taxon>Eukaryota</taxon>
        <taxon>Sar</taxon>
        <taxon>Stramenopiles</taxon>
        <taxon>Oomycota</taxon>
        <taxon>Saprolegniomycetes</taxon>
        <taxon>Saprolegniales</taxon>
        <taxon>Saprolegniaceae</taxon>
        <taxon>Saprolegnia</taxon>
    </lineage>
</organism>
<dbReference type="InterPro" id="IPR035898">
    <property type="entry name" value="TAZ_dom_sf"/>
</dbReference>
<evidence type="ECO:0008006" key="3">
    <source>
        <dbReference type="Google" id="ProtNLM"/>
    </source>
</evidence>
<dbReference type="Gene3D" id="1.20.1020.10">
    <property type="entry name" value="TAZ domain"/>
    <property type="match status" value="1"/>
</dbReference>
<dbReference type="GeneID" id="19953065"/>
<dbReference type="eggNOG" id="ENOG502SC9P">
    <property type="taxonomic scope" value="Eukaryota"/>
</dbReference>
<gene>
    <name evidence="1" type="ORF">SDRG_12338</name>
</gene>
<sequence length="151" mass="16623">MVGAAPSGDSVAFILDIRRPMALLQLKKRRLLDDDCSQDDDQQATTQVAKRPCVRPNPVLQTEKMQSVLRGLRHVATCAGCDNKLCASTLAFVKKVELHLATQPAGHDRSACAACKLWTMIVQDHAADCAQARCLVPLCATYRRRRDDPPI</sequence>
<dbReference type="VEuPathDB" id="FungiDB:SDRG_12338"/>
<dbReference type="OMA" id="NKLCAST"/>
<dbReference type="InParanoid" id="T0PX28"/>
<keyword evidence="2" id="KW-1185">Reference proteome</keyword>
<protein>
    <recommendedName>
        <fullName evidence="3">TAZ-type domain-containing protein</fullName>
    </recommendedName>
</protein>
<proteinExistence type="predicted"/>
<accession>T0PX28</accession>
<dbReference type="RefSeq" id="XP_008616631.1">
    <property type="nucleotide sequence ID" value="XM_008618409.1"/>
</dbReference>
<dbReference type="OrthoDB" id="168290at2759"/>
<evidence type="ECO:0000313" key="2">
    <source>
        <dbReference type="Proteomes" id="UP000030762"/>
    </source>
</evidence>
<evidence type="ECO:0000313" key="1">
    <source>
        <dbReference type="EMBL" id="EQC30064.1"/>
    </source>
</evidence>
<dbReference type="Proteomes" id="UP000030762">
    <property type="component" value="Unassembled WGS sequence"/>
</dbReference>
<dbReference type="AlphaFoldDB" id="T0PX28"/>
<dbReference type="EMBL" id="JH767179">
    <property type="protein sequence ID" value="EQC30064.1"/>
    <property type="molecule type" value="Genomic_DNA"/>
</dbReference>
<name>T0PX28_SAPDV</name>